<dbReference type="Gene3D" id="3.10.450.50">
    <property type="match status" value="1"/>
</dbReference>
<dbReference type="SUPFAM" id="SSF54427">
    <property type="entry name" value="NTF2-like"/>
    <property type="match status" value="1"/>
</dbReference>
<dbReference type="PANTHER" id="PTHR38436">
    <property type="entry name" value="POLYKETIDE CYCLASE SNOAL-LIKE DOMAIN"/>
    <property type="match status" value="1"/>
</dbReference>
<sequence>MTDTDTRTERIVREFVAWENGDASKRDVVSESLDAHNPGVDGGAVHDRESYAAYLEAGRSAFPDMEITVEEIVTAGEIAMAEVRITGTHEGPLDGLPPTGRSVDIRGMGKFVVDDGTVDACYLYYDSREMATQLGVTFPEILGHLPKLVWRKLETIG</sequence>
<organism evidence="1 2">
    <name type="scientific">Salinirubrum litoreum</name>
    <dbReference type="NCBI Taxonomy" id="1126234"/>
    <lineage>
        <taxon>Archaea</taxon>
        <taxon>Methanobacteriati</taxon>
        <taxon>Methanobacteriota</taxon>
        <taxon>Stenosarchaea group</taxon>
        <taxon>Halobacteria</taxon>
        <taxon>Halobacteriales</taxon>
        <taxon>Haloferacaceae</taxon>
        <taxon>Salinirubrum</taxon>
    </lineage>
</organism>
<protein>
    <submittedName>
        <fullName evidence="1">Ester cyclase</fullName>
    </submittedName>
</protein>
<dbReference type="PANTHER" id="PTHR38436:SF1">
    <property type="entry name" value="ESTER CYCLASE"/>
    <property type="match status" value="1"/>
</dbReference>
<dbReference type="RefSeq" id="WP_227229357.1">
    <property type="nucleotide sequence ID" value="NZ_JAJCVJ010000001.1"/>
</dbReference>
<dbReference type="InterPro" id="IPR032710">
    <property type="entry name" value="NTF2-like_dom_sf"/>
</dbReference>
<dbReference type="Proteomes" id="UP001596201">
    <property type="component" value="Unassembled WGS sequence"/>
</dbReference>
<dbReference type="Pfam" id="PF07366">
    <property type="entry name" value="SnoaL"/>
    <property type="match status" value="1"/>
</dbReference>
<evidence type="ECO:0000313" key="2">
    <source>
        <dbReference type="Proteomes" id="UP001596201"/>
    </source>
</evidence>
<keyword evidence="2" id="KW-1185">Reference proteome</keyword>
<evidence type="ECO:0000313" key="1">
    <source>
        <dbReference type="EMBL" id="MFC5365348.1"/>
    </source>
</evidence>
<dbReference type="EMBL" id="JBHSKX010000001">
    <property type="protein sequence ID" value="MFC5365348.1"/>
    <property type="molecule type" value="Genomic_DNA"/>
</dbReference>
<reference evidence="1 2" key="1">
    <citation type="journal article" date="2019" name="Int. J. Syst. Evol. Microbiol.">
        <title>The Global Catalogue of Microorganisms (GCM) 10K type strain sequencing project: providing services to taxonomists for standard genome sequencing and annotation.</title>
        <authorList>
            <consortium name="The Broad Institute Genomics Platform"/>
            <consortium name="The Broad Institute Genome Sequencing Center for Infectious Disease"/>
            <person name="Wu L."/>
            <person name="Ma J."/>
        </authorList>
    </citation>
    <scope>NUCLEOTIDE SEQUENCE [LARGE SCALE GENOMIC DNA]</scope>
    <source>
        <strain evidence="1 2">CGMCC 1.12237</strain>
    </source>
</reference>
<dbReference type="InterPro" id="IPR009959">
    <property type="entry name" value="Cyclase_SnoaL-like"/>
</dbReference>
<gene>
    <name evidence="1" type="ORF">ACFPJ5_00235</name>
</gene>
<proteinExistence type="predicted"/>
<comment type="caution">
    <text evidence="1">The sequence shown here is derived from an EMBL/GenBank/DDBJ whole genome shotgun (WGS) entry which is preliminary data.</text>
</comment>
<dbReference type="AlphaFoldDB" id="A0ABD5R600"/>
<accession>A0ABD5R600</accession>
<name>A0ABD5R600_9EURY</name>